<dbReference type="InterPro" id="IPR002104">
    <property type="entry name" value="Integrase_catalytic"/>
</dbReference>
<evidence type="ECO:0000313" key="3">
    <source>
        <dbReference type="EMBL" id="MBJ3784186.1"/>
    </source>
</evidence>
<feature type="domain" description="Tyr recombinase" evidence="2">
    <location>
        <begin position="101"/>
        <end position="328"/>
    </location>
</feature>
<protein>
    <submittedName>
        <fullName evidence="3">Tyrosine-type recombinase/integrase</fullName>
    </submittedName>
</protein>
<dbReference type="InterPro" id="IPR013762">
    <property type="entry name" value="Integrase-like_cat_sf"/>
</dbReference>
<dbReference type="AlphaFoldDB" id="A0A934ML18"/>
<dbReference type="GO" id="GO:0003677">
    <property type="term" value="F:DNA binding"/>
    <property type="evidence" value="ECO:0007669"/>
    <property type="project" value="InterPro"/>
</dbReference>
<accession>A0A934ML18</accession>
<dbReference type="EMBL" id="JAEKMH010000001">
    <property type="protein sequence ID" value="MBJ3784186.1"/>
    <property type="molecule type" value="Genomic_DNA"/>
</dbReference>
<dbReference type="SUPFAM" id="SSF56349">
    <property type="entry name" value="DNA breaking-rejoining enzymes"/>
    <property type="match status" value="1"/>
</dbReference>
<dbReference type="InterPro" id="IPR011010">
    <property type="entry name" value="DNA_brk_join_enz"/>
</dbReference>
<dbReference type="InterPro" id="IPR048120">
    <property type="entry name" value="Integrase-like"/>
</dbReference>
<dbReference type="Proteomes" id="UP000602124">
    <property type="component" value="Unassembled WGS sequence"/>
</dbReference>
<comment type="caution">
    <text evidence="3">The sequence shown here is derived from an EMBL/GenBank/DDBJ whole genome shotgun (WGS) entry which is preliminary data.</text>
</comment>
<evidence type="ECO:0000256" key="1">
    <source>
        <dbReference type="ARBA" id="ARBA00023172"/>
    </source>
</evidence>
<gene>
    <name evidence="3" type="ORF">JEQ47_05595</name>
</gene>
<evidence type="ECO:0000259" key="2">
    <source>
        <dbReference type="PROSITE" id="PS51898"/>
    </source>
</evidence>
<dbReference type="PROSITE" id="PS51898">
    <property type="entry name" value="TYR_RECOMBINASE"/>
    <property type="match status" value="1"/>
</dbReference>
<proteinExistence type="predicted"/>
<keyword evidence="4" id="KW-1185">Reference proteome</keyword>
<keyword evidence="1" id="KW-0233">DNA recombination</keyword>
<name>A0A934ML18_9HYPH</name>
<evidence type="ECO:0000313" key="4">
    <source>
        <dbReference type="Proteomes" id="UP000602124"/>
    </source>
</evidence>
<dbReference type="GO" id="GO:0006310">
    <property type="term" value="P:DNA recombination"/>
    <property type="evidence" value="ECO:0007669"/>
    <property type="project" value="UniProtKB-KW"/>
</dbReference>
<sequence>MRNVIETQNAQSAHNTFSHLKEVLKSDVFAAAFIEGMPGFGTFQEYLNTVENSWRAHYARQWFEWCSTMGYPDFSAEVALEISRLRVGGNEKGRAVLSADPQAGPLLDQEVSSLINALRASGDLLSLQERALIWLCLALGPNPMQIAHLREEDVKIINDDDRPAFFHLSVPRMKKREAEMRSSFRTRALTWEIGSILIDLMEENAKRRSDAKIPDRLGHIFPLFPRDSIRASALGTPLEELALHHSSPDIGKMLSEAIDRLAVPSRTAGERLRVTCRRLRYTFATRLVREGVTKREVADLLDHTDLQNVQVYFDIKSDIVQKLDKAIAMAVAPIAQAFMGQIVLDDGYAVRSGDPDAKIAVVDEINGAIKEVGTCGEFSFCRLSAPVACYTCAKFQPWVEAPHHLLLDDLLKERERKREAGLDGRMVTLMDNTILAIADVIQRIDARQGVQTP</sequence>
<organism evidence="3 4">
    <name type="scientific">Devosia sediminis</name>
    <dbReference type="NCBI Taxonomy" id="2798801"/>
    <lineage>
        <taxon>Bacteria</taxon>
        <taxon>Pseudomonadati</taxon>
        <taxon>Pseudomonadota</taxon>
        <taxon>Alphaproteobacteria</taxon>
        <taxon>Hyphomicrobiales</taxon>
        <taxon>Devosiaceae</taxon>
        <taxon>Devosia</taxon>
    </lineage>
</organism>
<dbReference type="Pfam" id="PF00589">
    <property type="entry name" value="Phage_integrase"/>
    <property type="match status" value="1"/>
</dbReference>
<reference evidence="3" key="1">
    <citation type="submission" date="2020-12" db="EMBL/GenBank/DDBJ databases">
        <title>Devosia sp. MSA67 isolated from Mo River.</title>
        <authorList>
            <person name="Ma F."/>
            <person name="Zi Z."/>
        </authorList>
    </citation>
    <scope>NUCLEOTIDE SEQUENCE</scope>
    <source>
        <strain evidence="3">MSA67</strain>
    </source>
</reference>
<dbReference type="CDD" id="cd00397">
    <property type="entry name" value="DNA_BRE_C"/>
    <property type="match status" value="1"/>
</dbReference>
<dbReference type="GO" id="GO:0015074">
    <property type="term" value="P:DNA integration"/>
    <property type="evidence" value="ECO:0007669"/>
    <property type="project" value="InterPro"/>
</dbReference>
<dbReference type="Gene3D" id="1.10.443.10">
    <property type="entry name" value="Intergrase catalytic core"/>
    <property type="match status" value="1"/>
</dbReference>
<dbReference type="NCBIfam" id="NF041502">
    <property type="entry name" value="integrase_1"/>
    <property type="match status" value="1"/>
</dbReference>